<keyword evidence="3" id="KW-1185">Reference proteome</keyword>
<comment type="caution">
    <text evidence="2">The sequence shown here is derived from an EMBL/GenBank/DDBJ whole genome shotgun (WGS) entry which is preliminary data.</text>
</comment>
<feature type="domain" description="Toprim" evidence="1">
    <location>
        <begin position="3"/>
        <end position="87"/>
    </location>
</feature>
<dbReference type="SUPFAM" id="SSF110455">
    <property type="entry name" value="Toprim domain"/>
    <property type="match status" value="1"/>
</dbReference>
<evidence type="ECO:0000313" key="2">
    <source>
        <dbReference type="EMBL" id="GAE30460.1"/>
    </source>
</evidence>
<dbReference type="RefSeq" id="WP_162831720.1">
    <property type="nucleotide sequence ID" value="NZ_BAUU01000011.1"/>
</dbReference>
<dbReference type="CDD" id="cd01027">
    <property type="entry name" value="TOPRIM_RNase_M5_like"/>
    <property type="match status" value="1"/>
</dbReference>
<dbReference type="STRING" id="1236971.JCM9152_1868"/>
<accession>W4QEG5</accession>
<dbReference type="InterPro" id="IPR034141">
    <property type="entry name" value="TOPRIM_RNase_M5-like"/>
</dbReference>
<dbReference type="EMBL" id="BAUU01000011">
    <property type="protein sequence ID" value="GAE30460.1"/>
    <property type="molecule type" value="Genomic_DNA"/>
</dbReference>
<proteinExistence type="predicted"/>
<sequence length="109" mass="12522">MVEKVLIVEGSNDRKRVKKVLNETVTIVCTHGTLSNEKLEEIILPIENEDVYVLVDADESGEKIRKQLKHELPNAVHLYTLREYGQVETTPLAYLAQVLRAYFQVRETV</sequence>
<dbReference type="PROSITE" id="PS50880">
    <property type="entry name" value="TOPRIM"/>
    <property type="match status" value="1"/>
</dbReference>
<dbReference type="PANTHER" id="PTHR39156:SF2">
    <property type="entry name" value="DNA PRIMASE (BACTERIAL TYPE) AND SMALL PRIMASE-LIKE PROTEINS"/>
    <property type="match status" value="1"/>
</dbReference>
<organism evidence="2 3">
    <name type="scientific">Halalkalibacter hemicellulosilyticusJCM 9152</name>
    <dbReference type="NCBI Taxonomy" id="1236971"/>
    <lineage>
        <taxon>Bacteria</taxon>
        <taxon>Bacillati</taxon>
        <taxon>Bacillota</taxon>
        <taxon>Bacilli</taxon>
        <taxon>Bacillales</taxon>
        <taxon>Bacillaceae</taxon>
        <taxon>Halalkalibacter</taxon>
    </lineage>
</organism>
<evidence type="ECO:0000313" key="3">
    <source>
        <dbReference type="Proteomes" id="UP000018895"/>
    </source>
</evidence>
<protein>
    <submittedName>
        <fullName evidence="2">Toprim domain protein</fullName>
    </submittedName>
</protein>
<dbReference type="SMART" id="SM00493">
    <property type="entry name" value="TOPRIM"/>
    <property type="match status" value="1"/>
</dbReference>
<dbReference type="AlphaFoldDB" id="W4QEG5"/>
<dbReference type="PANTHER" id="PTHR39156">
    <property type="entry name" value="RIBONUCLEASE M5"/>
    <property type="match status" value="1"/>
</dbReference>
<dbReference type="GO" id="GO:0006364">
    <property type="term" value="P:rRNA processing"/>
    <property type="evidence" value="ECO:0007669"/>
    <property type="project" value="TreeGrafter"/>
</dbReference>
<dbReference type="InterPro" id="IPR006171">
    <property type="entry name" value="TOPRIM_dom"/>
</dbReference>
<evidence type="ECO:0000259" key="1">
    <source>
        <dbReference type="PROSITE" id="PS50880"/>
    </source>
</evidence>
<reference evidence="2" key="1">
    <citation type="journal article" date="2014" name="Genome Announc.">
        <title>Draft Genome Sequences of Three Alkaliphilic Bacillus Strains, Bacillus wakoensis JCM 9140T, Bacillus akibai JCM 9157T, and Bacillus hemicellulosilyticus JCM 9152T.</title>
        <authorList>
            <person name="Yuki M."/>
            <person name="Oshima K."/>
            <person name="Suda W."/>
            <person name="Oshida Y."/>
            <person name="Kitamura K."/>
            <person name="Iida T."/>
            <person name="Hattori M."/>
            <person name="Ohkuma M."/>
        </authorList>
    </citation>
    <scope>NUCLEOTIDE SEQUENCE [LARGE SCALE GENOMIC DNA]</scope>
    <source>
        <strain evidence="2">JCM 9152</strain>
    </source>
</reference>
<dbReference type="GO" id="GO:0043822">
    <property type="term" value="F:ribonuclease M5 activity"/>
    <property type="evidence" value="ECO:0007669"/>
    <property type="project" value="TreeGrafter"/>
</dbReference>
<dbReference type="Proteomes" id="UP000018895">
    <property type="component" value="Unassembled WGS sequence"/>
</dbReference>
<dbReference type="Gene3D" id="3.40.1360.10">
    <property type="match status" value="1"/>
</dbReference>
<name>W4QEG5_9BACI</name>
<dbReference type="Pfam" id="PF01751">
    <property type="entry name" value="Toprim"/>
    <property type="match status" value="1"/>
</dbReference>
<gene>
    <name evidence="2" type="ORF">JCM9152_1868</name>
</gene>